<organism evidence="2 3">
    <name type="scientific">Cylindrobasidium torrendii FP15055 ss-10</name>
    <dbReference type="NCBI Taxonomy" id="1314674"/>
    <lineage>
        <taxon>Eukaryota</taxon>
        <taxon>Fungi</taxon>
        <taxon>Dikarya</taxon>
        <taxon>Basidiomycota</taxon>
        <taxon>Agaricomycotina</taxon>
        <taxon>Agaricomycetes</taxon>
        <taxon>Agaricomycetidae</taxon>
        <taxon>Agaricales</taxon>
        <taxon>Marasmiineae</taxon>
        <taxon>Physalacriaceae</taxon>
        <taxon>Cylindrobasidium</taxon>
    </lineage>
</organism>
<sequence>MSVHSKRPLHSRFVDIEAGEDSEEEFVFERDIEEMEGSDVDEERRSVDGHGPVNPDARAVALFGDLLARHRSPGQSMDELPVATKPTSNVLSGTEFSWDTLDNADSLSESATYARGIHTGFFSGGEQRILSIVSNYEGYPMFKYSLSKAYRVRTLNKLRKSVVPEMGFVHAWVHRIAGKKYLYVLLEGQGPTLLNELLSKSFHRAVKTQTMTAVPHEDRLATLRLAGNMTTFQGRWVGVRGGRYAGDVGYAIRDGEWVEVLVPLRAYSEAGHQSEGQPRSSRREEAGDDSDTSGEESGSASSSEVEDGDPVGGDVTPSGEPTGSSTWDSCPSVEPSPRGCTPIRGTEEDGLSDLSRTPWDPLVDPLVEQERDVDKDSDDEYMMGPVVSLAEYRKKTEDVTPTDEQGRHRPIPLPPNILADKRLANLKRRAPTSPNLVTKRPRVEERASDYRLDKPYIRLPSRLLTEEEVIRSRQCGDGTYGSLPDFPRHRFLDDLLSIRCRRHTLVCPLYMDERQKELFEASQCKLLDKKTLPPSFLSKDTFTPGEQVKIRGRTENGSIIGNAKAFVREELGSRLRVYTQEIVAIPSTVAGQQSTQTSNFVQEYTVKISRVLKVFDDLEPIDVVVGADVVFSGWAMNTHDNDIAPPGHIFVLQRVKNVLNRVDGLYEQTEMKTNDFSQWELVHVNACRRTPDSETLAPTTIGVMQPSASSSSIRIGAYTGACPWIGRRVIIQHVEPLARWKAAVTENPNSAKSLKQSIRWLSKGKQTAADENKGRQAEVISGNLHAGTPSGVRLELAIGGHPGTHFVGLDEVVDEETEWPLVMSHPPPPWAQKMGWAGNPIFWRMILKDRRYSRLAPRKQVQNFIAPTTMHEGYARPSYVPRPTSSMFREIFQTIPFTAYKPAPGVQGKKGQTKNWFPVMVRKMATEYQLVMSWPDGRRKQVLNEAEIRPREPQRQMGAERHLFYCVQGPKAGNFYRRKQYYKDADGVEYLRLQRCMPNPDDTTPDRLLLEFAQIPFGALYVIWEGDTRRGVNKRQAQDIEVAAKDSFFGDQCSKNLSIADDWTIEIPEDAEI</sequence>
<feature type="region of interest" description="Disordered" evidence="1">
    <location>
        <begin position="395"/>
        <end position="415"/>
    </location>
</feature>
<evidence type="ECO:0008006" key="4">
    <source>
        <dbReference type="Google" id="ProtNLM"/>
    </source>
</evidence>
<evidence type="ECO:0000313" key="2">
    <source>
        <dbReference type="EMBL" id="KIY61652.1"/>
    </source>
</evidence>
<dbReference type="EMBL" id="KN880898">
    <property type="protein sequence ID" value="KIY61652.1"/>
    <property type="molecule type" value="Genomic_DNA"/>
</dbReference>
<accession>A0A0D7ATU8</accession>
<proteinExistence type="predicted"/>
<gene>
    <name evidence="2" type="ORF">CYLTODRAFT_477306</name>
</gene>
<dbReference type="Proteomes" id="UP000054007">
    <property type="component" value="Unassembled WGS sequence"/>
</dbReference>
<evidence type="ECO:0000256" key="1">
    <source>
        <dbReference type="SAM" id="MobiDB-lite"/>
    </source>
</evidence>
<keyword evidence="3" id="KW-1185">Reference proteome</keyword>
<name>A0A0D7ATU8_9AGAR</name>
<feature type="compositionally biased region" description="Polar residues" evidence="1">
    <location>
        <begin position="319"/>
        <end position="329"/>
    </location>
</feature>
<protein>
    <recommendedName>
        <fullName evidence="4">Chromatin elongation factor spt5</fullName>
    </recommendedName>
</protein>
<evidence type="ECO:0000313" key="3">
    <source>
        <dbReference type="Proteomes" id="UP000054007"/>
    </source>
</evidence>
<dbReference type="AlphaFoldDB" id="A0A0D7ATU8"/>
<reference evidence="2 3" key="1">
    <citation type="journal article" date="2015" name="Fungal Genet. Biol.">
        <title>Evolution of novel wood decay mechanisms in Agaricales revealed by the genome sequences of Fistulina hepatica and Cylindrobasidium torrendii.</title>
        <authorList>
            <person name="Floudas D."/>
            <person name="Held B.W."/>
            <person name="Riley R."/>
            <person name="Nagy L.G."/>
            <person name="Koehler G."/>
            <person name="Ransdell A.S."/>
            <person name="Younus H."/>
            <person name="Chow J."/>
            <person name="Chiniquy J."/>
            <person name="Lipzen A."/>
            <person name="Tritt A."/>
            <person name="Sun H."/>
            <person name="Haridas S."/>
            <person name="LaButti K."/>
            <person name="Ohm R.A."/>
            <person name="Kues U."/>
            <person name="Blanchette R.A."/>
            <person name="Grigoriev I.V."/>
            <person name="Minto R.E."/>
            <person name="Hibbett D.S."/>
        </authorList>
    </citation>
    <scope>NUCLEOTIDE SEQUENCE [LARGE SCALE GENOMIC DNA]</scope>
    <source>
        <strain evidence="2 3">FP15055 ss-10</strain>
    </source>
</reference>
<feature type="region of interest" description="Disordered" evidence="1">
    <location>
        <begin position="269"/>
        <end position="380"/>
    </location>
</feature>